<dbReference type="Pfam" id="PF13739">
    <property type="entry name" value="PdaC"/>
    <property type="match status" value="1"/>
</dbReference>
<dbReference type="InterPro" id="IPR025303">
    <property type="entry name" value="PdaC"/>
</dbReference>
<accession>A0A4Y8A7K5</accession>
<dbReference type="Gene3D" id="3.30.565.40">
    <property type="entry name" value="Fervidobacterium nodosum Rt17-B1 like"/>
    <property type="match status" value="1"/>
</dbReference>
<protein>
    <submittedName>
        <fullName evidence="4">DUF3298 domain-containing protein</fullName>
    </submittedName>
</protein>
<organism evidence="4 5">
    <name type="scientific">Mucilaginibacter phyllosphaerae</name>
    <dbReference type="NCBI Taxonomy" id="1812349"/>
    <lineage>
        <taxon>Bacteria</taxon>
        <taxon>Pseudomonadati</taxon>
        <taxon>Bacteroidota</taxon>
        <taxon>Sphingobacteriia</taxon>
        <taxon>Sphingobacteriales</taxon>
        <taxon>Sphingobacteriaceae</taxon>
        <taxon>Mucilaginibacter</taxon>
    </lineage>
</organism>
<feature type="domain" description="DUF3298" evidence="2">
    <location>
        <begin position="172"/>
        <end position="249"/>
    </location>
</feature>
<dbReference type="Gene3D" id="3.90.640.20">
    <property type="entry name" value="Heat-shock cognate protein, ATPase"/>
    <property type="match status" value="1"/>
</dbReference>
<evidence type="ECO:0000313" key="5">
    <source>
        <dbReference type="Proteomes" id="UP000297248"/>
    </source>
</evidence>
<feature type="domain" description="Deacetylase PdaC" evidence="3">
    <location>
        <begin position="54"/>
        <end position="151"/>
    </location>
</feature>
<evidence type="ECO:0000259" key="3">
    <source>
        <dbReference type="Pfam" id="PF13739"/>
    </source>
</evidence>
<gene>
    <name evidence="4" type="ORF">E2R65_18340</name>
</gene>
<feature type="signal peptide" evidence="1">
    <location>
        <begin position="1"/>
        <end position="22"/>
    </location>
</feature>
<evidence type="ECO:0000256" key="1">
    <source>
        <dbReference type="SAM" id="SignalP"/>
    </source>
</evidence>
<dbReference type="RefSeq" id="WP_134337947.1">
    <property type="nucleotide sequence ID" value="NZ_BMCZ01000002.1"/>
</dbReference>
<dbReference type="AlphaFoldDB" id="A0A4Y8A7K5"/>
<name>A0A4Y8A7K5_9SPHI</name>
<dbReference type="Proteomes" id="UP000297248">
    <property type="component" value="Unassembled WGS sequence"/>
</dbReference>
<reference evidence="4 5" key="1">
    <citation type="journal article" date="2016" name="Int. J. Syst. Evol. Microbiol.">
        <title>Proposal of Mucilaginibacter phyllosphaerae sp. nov. isolated from the phyllosphere of Galium album.</title>
        <authorList>
            <person name="Aydogan E.L."/>
            <person name="Busse H.J."/>
            <person name="Moser G."/>
            <person name="Muller C."/>
            <person name="Kampfer P."/>
            <person name="Glaeser S.P."/>
        </authorList>
    </citation>
    <scope>NUCLEOTIDE SEQUENCE [LARGE SCALE GENOMIC DNA]</scope>
    <source>
        <strain evidence="4 5">PP-F2FG21</strain>
    </source>
</reference>
<comment type="caution">
    <text evidence="4">The sequence shown here is derived from an EMBL/GenBank/DDBJ whole genome shotgun (WGS) entry which is preliminary data.</text>
</comment>
<dbReference type="InterPro" id="IPR021729">
    <property type="entry name" value="DUF3298"/>
</dbReference>
<proteinExistence type="predicted"/>
<dbReference type="EMBL" id="SNQG01000007">
    <property type="protein sequence ID" value="TEW64305.1"/>
    <property type="molecule type" value="Genomic_DNA"/>
</dbReference>
<evidence type="ECO:0000313" key="4">
    <source>
        <dbReference type="EMBL" id="TEW64305.1"/>
    </source>
</evidence>
<evidence type="ECO:0000259" key="2">
    <source>
        <dbReference type="Pfam" id="PF11738"/>
    </source>
</evidence>
<dbReference type="InterPro" id="IPR037126">
    <property type="entry name" value="PdaC/RsiV-like_sf"/>
</dbReference>
<keyword evidence="1" id="KW-0732">Signal</keyword>
<dbReference type="Pfam" id="PF11738">
    <property type="entry name" value="DUF3298"/>
    <property type="match status" value="1"/>
</dbReference>
<sequence length="272" mass="30124">MKITPILLLAALGLSACRYSQPAVDQPSAIFKDTLTYNYQTINQRAADCGNKPDSACTAVNLKYPVFKGKPVLNDSIKHKLLTMFMLSEKADTSLKTMAAKFIRSYAEAKKSDPRSEMFYTLDSYVKVIGQDSALVALECGGYVFQGGAHGGSFTGFINWDGKTDKNVTLGDILIDGYQPGLTKIAERIFRKNEKLTATASLADNYFFDKGKFALNDNYSITPMGLRYIYNQYEIKPYAAGQTELIIPYAEIKKLMKPKSIASQYVNKNAGI</sequence>
<dbReference type="PROSITE" id="PS51257">
    <property type="entry name" value="PROKAR_LIPOPROTEIN"/>
    <property type="match status" value="1"/>
</dbReference>
<feature type="chain" id="PRO_5021424361" evidence="1">
    <location>
        <begin position="23"/>
        <end position="272"/>
    </location>
</feature>
<dbReference type="OrthoDB" id="594879at2"/>